<evidence type="ECO:0000256" key="1">
    <source>
        <dbReference type="ARBA" id="ARBA00022553"/>
    </source>
</evidence>
<dbReference type="GO" id="GO:0000160">
    <property type="term" value="P:phosphorelay signal transduction system"/>
    <property type="evidence" value="ECO:0007669"/>
    <property type="project" value="InterPro"/>
</dbReference>
<dbReference type="PROSITE" id="PS50110">
    <property type="entry name" value="RESPONSE_REGULATORY"/>
    <property type="match status" value="1"/>
</dbReference>
<feature type="domain" description="Response regulatory" evidence="2">
    <location>
        <begin position="8"/>
        <end position="120"/>
    </location>
</feature>
<dbReference type="AlphaFoldDB" id="A0A0F9BMN3"/>
<reference evidence="3" key="1">
    <citation type="journal article" date="2015" name="Nature">
        <title>Complex archaea that bridge the gap between prokaryotes and eukaryotes.</title>
        <authorList>
            <person name="Spang A."/>
            <person name="Saw J.H."/>
            <person name="Jorgensen S.L."/>
            <person name="Zaremba-Niedzwiedzka K."/>
            <person name="Martijn J."/>
            <person name="Lind A.E."/>
            <person name="van Eijk R."/>
            <person name="Schleper C."/>
            <person name="Guy L."/>
            <person name="Ettema T.J."/>
        </authorList>
    </citation>
    <scope>NUCLEOTIDE SEQUENCE</scope>
</reference>
<evidence type="ECO:0000313" key="3">
    <source>
        <dbReference type="EMBL" id="KKL23095.1"/>
    </source>
</evidence>
<proteinExistence type="predicted"/>
<keyword evidence="1" id="KW-0597">Phosphoprotein</keyword>
<dbReference type="SMART" id="SM00448">
    <property type="entry name" value="REC"/>
    <property type="match status" value="1"/>
</dbReference>
<feature type="non-terminal residue" evidence="3">
    <location>
        <position position="138"/>
    </location>
</feature>
<dbReference type="PANTHER" id="PTHR44591:SF3">
    <property type="entry name" value="RESPONSE REGULATORY DOMAIN-CONTAINING PROTEIN"/>
    <property type="match status" value="1"/>
</dbReference>
<name>A0A0F9BMN3_9ZZZZ</name>
<dbReference type="EMBL" id="LAZR01037102">
    <property type="protein sequence ID" value="KKL23095.1"/>
    <property type="molecule type" value="Genomic_DNA"/>
</dbReference>
<dbReference type="InterPro" id="IPR050595">
    <property type="entry name" value="Bact_response_regulator"/>
</dbReference>
<gene>
    <name evidence="3" type="ORF">LCGC14_2428810</name>
</gene>
<dbReference type="InterPro" id="IPR001789">
    <property type="entry name" value="Sig_transdc_resp-reg_receiver"/>
</dbReference>
<dbReference type="InterPro" id="IPR011006">
    <property type="entry name" value="CheY-like_superfamily"/>
</dbReference>
<evidence type="ECO:0000259" key="2">
    <source>
        <dbReference type="PROSITE" id="PS50110"/>
    </source>
</evidence>
<protein>
    <recommendedName>
        <fullName evidence="2">Response regulatory domain-containing protein</fullName>
    </recommendedName>
</protein>
<dbReference type="Pfam" id="PF00072">
    <property type="entry name" value="Response_reg"/>
    <property type="match status" value="1"/>
</dbReference>
<accession>A0A0F9BMN3</accession>
<organism evidence="3">
    <name type="scientific">marine sediment metagenome</name>
    <dbReference type="NCBI Taxonomy" id="412755"/>
    <lineage>
        <taxon>unclassified sequences</taxon>
        <taxon>metagenomes</taxon>
        <taxon>ecological metagenomes</taxon>
    </lineage>
</organism>
<comment type="caution">
    <text evidence="3">The sequence shown here is derived from an EMBL/GenBank/DDBJ whole genome shotgun (WGS) entry which is preliminary data.</text>
</comment>
<dbReference type="PANTHER" id="PTHR44591">
    <property type="entry name" value="STRESS RESPONSE REGULATOR PROTEIN 1"/>
    <property type="match status" value="1"/>
</dbReference>
<dbReference type="SUPFAM" id="SSF52172">
    <property type="entry name" value="CheY-like"/>
    <property type="match status" value="1"/>
</dbReference>
<sequence length="138" mass="15226">MSDKHTPTILIIDDDEDIARAMSIRLGSLGYDCVTAHDGEAGLERFHRGGIDLVITDVNMPRRSGFDVGETIWKVSDVPIIFITGFVENYPPFRSGEGGISFVFKPIDWKHLLHLVEAKLAVRDAGTARSRANAFRGA</sequence>
<dbReference type="Gene3D" id="3.40.50.2300">
    <property type="match status" value="1"/>
</dbReference>